<name>A0A074YWW0_AURSE</name>
<dbReference type="EMBL" id="KL584751">
    <property type="protein sequence ID" value="KEQ98642.1"/>
    <property type="molecule type" value="Genomic_DNA"/>
</dbReference>
<dbReference type="InterPro" id="IPR005123">
    <property type="entry name" value="Oxoglu/Fe-dep_dioxygenase_dom"/>
</dbReference>
<dbReference type="PROSITE" id="PS51471">
    <property type="entry name" value="FE2OG_OXY"/>
    <property type="match status" value="1"/>
</dbReference>
<dbReference type="HOGENOM" id="CLU_054792_0_0_1"/>
<gene>
    <name evidence="2" type="ORF">AUEXF2481DRAFT_50837</name>
</gene>
<dbReference type="SUPFAM" id="SSF51197">
    <property type="entry name" value="Clavaminate synthase-like"/>
    <property type="match status" value="1"/>
</dbReference>
<reference evidence="2 3" key="1">
    <citation type="journal article" date="2014" name="BMC Genomics">
        <title>Genome sequencing of four Aureobasidium pullulans varieties: biotechnological potential, stress tolerance, and description of new species.</title>
        <authorList>
            <person name="Gostin Ar C."/>
            <person name="Ohm R.A."/>
            <person name="Kogej T."/>
            <person name="Sonjak S."/>
            <person name="Turk M."/>
            <person name="Zajc J."/>
            <person name="Zalar P."/>
            <person name="Grube M."/>
            <person name="Sun H."/>
            <person name="Han J."/>
            <person name="Sharma A."/>
            <person name="Chiniquy J."/>
            <person name="Ngan C.Y."/>
            <person name="Lipzen A."/>
            <person name="Barry K."/>
            <person name="Grigoriev I.V."/>
            <person name="Gunde-Cimerman N."/>
        </authorList>
    </citation>
    <scope>NUCLEOTIDE SEQUENCE [LARGE SCALE GENOMIC DNA]</scope>
    <source>
        <strain evidence="2 3">EXF-2481</strain>
    </source>
</reference>
<dbReference type="GO" id="GO:0006307">
    <property type="term" value="P:DNA alkylation repair"/>
    <property type="evidence" value="ECO:0007669"/>
    <property type="project" value="InterPro"/>
</dbReference>
<feature type="non-terminal residue" evidence="2">
    <location>
        <position position="291"/>
    </location>
</feature>
<dbReference type="RefSeq" id="XP_013347554.1">
    <property type="nucleotide sequence ID" value="XM_013492100.1"/>
</dbReference>
<protein>
    <recommendedName>
        <fullName evidence="1">Fe2OG dioxygenase domain-containing protein</fullName>
    </recommendedName>
</protein>
<dbReference type="STRING" id="1043005.A0A074YWW0"/>
<dbReference type="PANTHER" id="PTHR31212:SF5">
    <property type="entry name" value="ISOCHORISMATASE FAMILY PROTEIN FAMILY (AFU_ORTHOLOGUE AFUA_3G14500)"/>
    <property type="match status" value="1"/>
</dbReference>
<dbReference type="GeneID" id="25368696"/>
<evidence type="ECO:0000313" key="2">
    <source>
        <dbReference type="EMBL" id="KEQ98642.1"/>
    </source>
</evidence>
<evidence type="ECO:0000313" key="3">
    <source>
        <dbReference type="Proteomes" id="UP000030641"/>
    </source>
</evidence>
<dbReference type="AlphaFoldDB" id="A0A074YWW0"/>
<dbReference type="InterPro" id="IPR037151">
    <property type="entry name" value="AlkB-like_sf"/>
</dbReference>
<accession>A0A074YWW0</accession>
<evidence type="ECO:0000259" key="1">
    <source>
        <dbReference type="PROSITE" id="PS51471"/>
    </source>
</evidence>
<organism evidence="2 3">
    <name type="scientific">Aureobasidium subglaciale (strain EXF-2481)</name>
    <name type="common">Aureobasidium pullulans var. subglaciale</name>
    <dbReference type="NCBI Taxonomy" id="1043005"/>
    <lineage>
        <taxon>Eukaryota</taxon>
        <taxon>Fungi</taxon>
        <taxon>Dikarya</taxon>
        <taxon>Ascomycota</taxon>
        <taxon>Pezizomycotina</taxon>
        <taxon>Dothideomycetes</taxon>
        <taxon>Dothideomycetidae</taxon>
        <taxon>Dothideales</taxon>
        <taxon>Saccotheciaceae</taxon>
        <taxon>Aureobasidium</taxon>
    </lineage>
</organism>
<dbReference type="InParanoid" id="A0A074YWW0"/>
<feature type="domain" description="Fe2OG dioxygenase" evidence="1">
    <location>
        <begin position="94"/>
        <end position="220"/>
    </location>
</feature>
<dbReference type="GO" id="GO:0051213">
    <property type="term" value="F:dioxygenase activity"/>
    <property type="evidence" value="ECO:0007669"/>
    <property type="project" value="InterPro"/>
</dbReference>
<sequence>DIIGSGDSKIVYNLLEPDDSKVAFQDLFSEVHWQRMYHAAGEVPRLVCCQGEIEATDGSMPVYRHPSDQSLPLLHWSPVVAKIKERAEARVGHTLNHALIQLYRSGQDHISEHSDKTLDIVYGSKIVNVSLGAQRTMRLRTKRPTTMQAPDSNLDKMQNDRSRVTQRIPMPHNSMFVMGLETNGSWLHGITPDKRPAVERTPTESAYGNMRISITFRQIGTFLSADSDLIWGQGAVAKEKIEARPTINGNPEESQRLIDAFGFENQGTAPDWNVIYGTGFDVLHIKSELPE</sequence>
<dbReference type="Gene3D" id="2.60.120.590">
    <property type="entry name" value="Alpha-ketoglutarate-dependent dioxygenase AlkB-like"/>
    <property type="match status" value="1"/>
</dbReference>
<dbReference type="Proteomes" id="UP000030641">
    <property type="component" value="Unassembled WGS sequence"/>
</dbReference>
<dbReference type="OrthoDB" id="445341at2759"/>
<proteinExistence type="predicted"/>
<dbReference type="Pfam" id="PF13532">
    <property type="entry name" value="2OG-FeII_Oxy_2"/>
    <property type="match status" value="1"/>
</dbReference>
<dbReference type="InterPro" id="IPR027450">
    <property type="entry name" value="AlkB-like"/>
</dbReference>
<keyword evidence="3" id="KW-1185">Reference proteome</keyword>
<dbReference type="OMA" id="IQHYRSG"/>
<dbReference type="InterPro" id="IPR032854">
    <property type="entry name" value="ALKBH3"/>
</dbReference>
<dbReference type="PANTHER" id="PTHR31212">
    <property type="entry name" value="ALPHA-KETOGLUTARATE-DEPENDENT DIOXYGENASE ALKB HOMOLOG 3"/>
    <property type="match status" value="1"/>
</dbReference>
<feature type="non-terminal residue" evidence="2">
    <location>
        <position position="1"/>
    </location>
</feature>